<evidence type="ECO:0000313" key="1">
    <source>
        <dbReference type="EMBL" id="KAL2608803.1"/>
    </source>
</evidence>
<proteinExistence type="predicted"/>
<reference evidence="1 2" key="1">
    <citation type="submission" date="2024-09" db="EMBL/GenBank/DDBJ databases">
        <title>Chromosome-scale assembly of Riccia fluitans.</title>
        <authorList>
            <person name="Paukszto L."/>
            <person name="Sawicki J."/>
            <person name="Karawczyk K."/>
            <person name="Piernik-Szablinska J."/>
            <person name="Szczecinska M."/>
            <person name="Mazdziarz M."/>
        </authorList>
    </citation>
    <scope>NUCLEOTIDE SEQUENCE [LARGE SCALE GENOMIC DNA]</scope>
    <source>
        <strain evidence="1">Rf_01</strain>
        <tissue evidence="1">Aerial parts of the thallus</tissue>
    </source>
</reference>
<keyword evidence="2" id="KW-1185">Reference proteome</keyword>
<evidence type="ECO:0000313" key="2">
    <source>
        <dbReference type="Proteomes" id="UP001605036"/>
    </source>
</evidence>
<dbReference type="Proteomes" id="UP001605036">
    <property type="component" value="Unassembled WGS sequence"/>
</dbReference>
<protein>
    <recommendedName>
        <fullName evidence="3">Glycosyltransferase</fullName>
    </recommendedName>
</protein>
<accession>A0ABD1XMP0</accession>
<dbReference type="SUPFAM" id="SSF53756">
    <property type="entry name" value="UDP-Glycosyltransferase/glycogen phosphorylase"/>
    <property type="match status" value="1"/>
</dbReference>
<organism evidence="1 2">
    <name type="scientific">Riccia fluitans</name>
    <dbReference type="NCBI Taxonomy" id="41844"/>
    <lineage>
        <taxon>Eukaryota</taxon>
        <taxon>Viridiplantae</taxon>
        <taxon>Streptophyta</taxon>
        <taxon>Embryophyta</taxon>
        <taxon>Marchantiophyta</taxon>
        <taxon>Marchantiopsida</taxon>
        <taxon>Marchantiidae</taxon>
        <taxon>Marchantiales</taxon>
        <taxon>Ricciaceae</taxon>
        <taxon>Riccia</taxon>
    </lineage>
</organism>
<name>A0ABD1XMP0_9MARC</name>
<gene>
    <name evidence="1" type="ORF">R1flu_027376</name>
</gene>
<sequence>MVEQNCRAHLLIVSESSAGHFFPLQQILYLLSAPQYVSRVIVTVAEIDTRLQELAYLKERGDFGSLRFEELTMPAASPIPKPQPEELVHRRESVFQHMKKKLLLQKHNADALTCILSDMFFVFLQDLEEELRIPWYPLVPTTLNYTYACYLSSDPLLRSTDPGVRKQKISGLEFARVVAYPPDILACPEFISSKCEQFMKSEAILIPRVLYIGPLVNILGFRLGPPTTFEGTEKAKCLRSQVVDIRSQVFLSQPLLAFPCIVKRVSTKPFRATPSLSVGLWRKVTQEARSEKLGVWKLEQKVHPTLEQSGFTVTKLARRESSQLREEGGGSSAGSKHAVENDSEYTDVAAKVCNNRGRWSRNEWKWKIDYDWLDFYYESRKAYCKICTKARGKTCWAKAGRAQRMFRVAFACVEFIFYMSQFIQGYWTFLTNLASLAAAKDPTCKVVSEEVDVILNSVSSYFAYSSKRKADILSGLTKLSKVFQKSVVDVNSVGSLVNTTCTEIQGAFRAFKIQCMTEWRDRDFHLVAQVISFSPSFQCIDNENAREIWAKALQLWKGATSHRFLYSNPMPI</sequence>
<dbReference type="EMBL" id="JBHFFA010000008">
    <property type="protein sequence ID" value="KAL2608803.1"/>
    <property type="molecule type" value="Genomic_DNA"/>
</dbReference>
<comment type="caution">
    <text evidence="1">The sequence shown here is derived from an EMBL/GenBank/DDBJ whole genome shotgun (WGS) entry which is preliminary data.</text>
</comment>
<dbReference type="AlphaFoldDB" id="A0ABD1XMP0"/>
<evidence type="ECO:0008006" key="3">
    <source>
        <dbReference type="Google" id="ProtNLM"/>
    </source>
</evidence>
<dbReference type="Gene3D" id="3.40.50.2000">
    <property type="entry name" value="Glycogen Phosphorylase B"/>
    <property type="match status" value="1"/>
</dbReference>